<dbReference type="InParanoid" id="A0A7J8CRJ0"/>
<proteinExistence type="predicted"/>
<dbReference type="Proteomes" id="UP000550707">
    <property type="component" value="Unassembled WGS sequence"/>
</dbReference>
<dbReference type="SUPFAM" id="SSF47353">
    <property type="entry name" value="Retrovirus capsid dimerization domain-like"/>
    <property type="match status" value="1"/>
</dbReference>
<dbReference type="AlphaFoldDB" id="A0A7J8CRJ0"/>
<dbReference type="InterPro" id="IPR050195">
    <property type="entry name" value="Primate_lentivir_Gag_pol-like"/>
</dbReference>
<name>A0A7J8CRJ0_MOLMO</name>
<dbReference type="Pfam" id="PF14787">
    <property type="entry name" value="zf-CCHC_5"/>
    <property type="match status" value="1"/>
</dbReference>
<dbReference type="Gene3D" id="4.10.60.10">
    <property type="entry name" value="Zinc finger, CCHC-type"/>
    <property type="match status" value="1"/>
</dbReference>
<evidence type="ECO:0000256" key="5">
    <source>
        <dbReference type="SAM" id="MobiDB-lite"/>
    </source>
</evidence>
<evidence type="ECO:0000256" key="3">
    <source>
        <dbReference type="ARBA" id="ARBA00022581"/>
    </source>
</evidence>
<dbReference type="InterPro" id="IPR036875">
    <property type="entry name" value="Znf_CCHC_sf"/>
</dbReference>
<feature type="region of interest" description="Disordered" evidence="5">
    <location>
        <begin position="141"/>
        <end position="192"/>
    </location>
</feature>
<evidence type="ECO:0000256" key="2">
    <source>
        <dbReference type="ARBA" id="ARBA00022462"/>
    </source>
</evidence>
<evidence type="ECO:0000256" key="1">
    <source>
        <dbReference type="ARBA" id="ARBA00019628"/>
    </source>
</evidence>
<dbReference type="SMART" id="SM00343">
    <property type="entry name" value="ZnF_C2HC"/>
    <property type="match status" value="2"/>
</dbReference>
<dbReference type="SUPFAM" id="SSF57756">
    <property type="entry name" value="Retrovirus zinc finger-like domains"/>
    <property type="match status" value="1"/>
</dbReference>
<dbReference type="PANTHER" id="PTHR40389">
    <property type="entry name" value="ENDOGENOUS RETROVIRUS GROUP K MEMBER 24 GAG POLYPROTEIN-RELATED"/>
    <property type="match status" value="1"/>
</dbReference>
<accession>A0A7J8CRJ0</accession>
<dbReference type="Pfam" id="PF19317">
    <property type="entry name" value="Gag_p24_C"/>
    <property type="match status" value="1"/>
</dbReference>
<reference evidence="7 8" key="1">
    <citation type="journal article" date="2020" name="Nature">
        <title>Six reference-quality genomes reveal evolution of bat adaptations.</title>
        <authorList>
            <person name="Jebb D."/>
            <person name="Huang Z."/>
            <person name="Pippel M."/>
            <person name="Hughes G.M."/>
            <person name="Lavrichenko K."/>
            <person name="Devanna P."/>
            <person name="Winkler S."/>
            <person name="Jermiin L.S."/>
            <person name="Skirmuntt E.C."/>
            <person name="Katzourakis A."/>
            <person name="Burkitt-Gray L."/>
            <person name="Ray D.A."/>
            <person name="Sullivan K.A.M."/>
            <person name="Roscito J.G."/>
            <person name="Kirilenko B.M."/>
            <person name="Davalos L.M."/>
            <person name="Corthals A.P."/>
            <person name="Power M.L."/>
            <person name="Jones G."/>
            <person name="Ransome R.D."/>
            <person name="Dechmann D.K.N."/>
            <person name="Locatelli A.G."/>
            <person name="Puechmaille S.J."/>
            <person name="Fedrigo O."/>
            <person name="Jarvis E.D."/>
            <person name="Hiller M."/>
            <person name="Vernes S.C."/>
            <person name="Myers E.W."/>
            <person name="Teeling E.C."/>
        </authorList>
    </citation>
    <scope>NUCLEOTIDE SEQUENCE [LARGE SCALE GENOMIC DNA]</scope>
    <source>
        <strain evidence="7">MMolMol1</strain>
        <tissue evidence="7">Muscle</tissue>
    </source>
</reference>
<organism evidence="7 8">
    <name type="scientific">Molossus molossus</name>
    <name type="common">Pallas' mastiff bat</name>
    <name type="synonym">Vespertilio molossus</name>
    <dbReference type="NCBI Taxonomy" id="27622"/>
    <lineage>
        <taxon>Eukaryota</taxon>
        <taxon>Metazoa</taxon>
        <taxon>Chordata</taxon>
        <taxon>Craniata</taxon>
        <taxon>Vertebrata</taxon>
        <taxon>Euteleostomi</taxon>
        <taxon>Mammalia</taxon>
        <taxon>Eutheria</taxon>
        <taxon>Laurasiatheria</taxon>
        <taxon>Chiroptera</taxon>
        <taxon>Yangochiroptera</taxon>
        <taxon>Molossidae</taxon>
        <taxon>Molossus</taxon>
    </lineage>
</organism>
<dbReference type="GO" id="GO:0008270">
    <property type="term" value="F:zinc ion binding"/>
    <property type="evidence" value="ECO:0007669"/>
    <property type="project" value="InterPro"/>
</dbReference>
<dbReference type="EMBL" id="JACASF010000020">
    <property type="protein sequence ID" value="KAF6413503.1"/>
    <property type="molecule type" value="Genomic_DNA"/>
</dbReference>
<feature type="domain" description="CCHC-type" evidence="6">
    <location>
        <begin position="98"/>
        <end position="109"/>
    </location>
</feature>
<dbReference type="InterPro" id="IPR008916">
    <property type="entry name" value="Retrov_capsid_C"/>
</dbReference>
<keyword evidence="3" id="KW-0945">Host-virus interaction</keyword>
<evidence type="ECO:0000313" key="8">
    <source>
        <dbReference type="Proteomes" id="UP000550707"/>
    </source>
</evidence>
<keyword evidence="4" id="KW-1198">Viral budding</keyword>
<evidence type="ECO:0000256" key="4">
    <source>
        <dbReference type="ARBA" id="ARBA00022637"/>
    </source>
</evidence>
<evidence type="ECO:0000313" key="7">
    <source>
        <dbReference type="EMBL" id="KAF6413503.1"/>
    </source>
</evidence>
<feature type="domain" description="CCHC-type" evidence="6">
    <location>
        <begin position="121"/>
        <end position="137"/>
    </location>
</feature>
<evidence type="ECO:0000259" key="6">
    <source>
        <dbReference type="SMART" id="SM00343"/>
    </source>
</evidence>
<comment type="caution">
    <text evidence="7">The sequence shown here is derived from an EMBL/GenBank/DDBJ whole genome shotgun (WGS) entry which is preliminary data.</text>
</comment>
<feature type="compositionally biased region" description="Polar residues" evidence="5">
    <location>
        <begin position="171"/>
        <end position="184"/>
    </location>
</feature>
<dbReference type="InterPro" id="IPR045345">
    <property type="entry name" value="Gag_p24_C"/>
</dbReference>
<protein>
    <recommendedName>
        <fullName evidence="1">Gag polyprotein</fullName>
    </recommendedName>
</protein>
<dbReference type="InterPro" id="IPR001878">
    <property type="entry name" value="Znf_CCHC"/>
</dbReference>
<dbReference type="GO" id="GO:0003676">
    <property type="term" value="F:nucleic acid binding"/>
    <property type="evidence" value="ECO:0007669"/>
    <property type="project" value="InterPro"/>
</dbReference>
<dbReference type="PANTHER" id="PTHR40389:SF4">
    <property type="match status" value="1"/>
</dbReference>
<keyword evidence="2" id="KW-1187">Viral budding via the host ESCRT complexes</keyword>
<sequence length="192" mass="20760">MSFINWLQEAVSRQVDNTEVADILLLQLAYKYANAGCQAVLAPLKGKTSMIVEYIYKAGQNVGTEAHRSRALAAALGTLQTGGFKKGQQGSKLGFTWGKPGHFQKECRKGTVGTSGTPAKPCPRCGKGLHWASQCESKLDKVGNPLSGNRRRGARPGTLTTPWVPQREAFLSQSSEGLETSKYPQQEVRPGP</sequence>
<keyword evidence="4" id="KW-1188">Viral release from host cell</keyword>
<dbReference type="Gene3D" id="1.10.1200.30">
    <property type="match status" value="1"/>
</dbReference>
<dbReference type="GO" id="GO:0039702">
    <property type="term" value="P:viral budding via host ESCRT complex"/>
    <property type="evidence" value="ECO:0007669"/>
    <property type="project" value="UniProtKB-KW"/>
</dbReference>
<keyword evidence="8" id="KW-1185">Reference proteome</keyword>
<gene>
    <name evidence="7" type="ORF">HJG59_009724</name>
</gene>